<organism evidence="1 2">
    <name type="scientific">Rhodobaculum claviforme</name>
    <dbReference type="NCBI Taxonomy" id="1549854"/>
    <lineage>
        <taxon>Bacteria</taxon>
        <taxon>Pseudomonadati</taxon>
        <taxon>Pseudomonadota</taxon>
        <taxon>Alphaproteobacteria</taxon>
        <taxon>Rhodobacterales</taxon>
        <taxon>Paracoccaceae</taxon>
        <taxon>Rhodobaculum</taxon>
    </lineage>
</organism>
<dbReference type="Proteomes" id="UP000706333">
    <property type="component" value="Unassembled WGS sequence"/>
</dbReference>
<reference evidence="1" key="1">
    <citation type="submission" date="2017-05" db="EMBL/GenBank/DDBJ databases">
        <authorList>
            <person name="Imhoff J.F."/>
            <person name="Rahn T."/>
            <person name="Kuenzel S."/>
            <person name="Neulinger S.C."/>
        </authorList>
    </citation>
    <scope>NUCLEOTIDE SEQUENCE</scope>
    <source>
        <strain evidence="1">LMG 28126</strain>
    </source>
</reference>
<evidence type="ECO:0000313" key="2">
    <source>
        <dbReference type="Proteomes" id="UP000706333"/>
    </source>
</evidence>
<proteinExistence type="predicted"/>
<evidence type="ECO:0000313" key="1">
    <source>
        <dbReference type="EMBL" id="MBK5926169.1"/>
    </source>
</evidence>
<gene>
    <name evidence="1" type="ORF">CCR87_02180</name>
</gene>
<dbReference type="RefSeq" id="WP_201155729.1">
    <property type="nucleotide sequence ID" value="NZ_NHSD01000106.1"/>
</dbReference>
<reference evidence="1" key="2">
    <citation type="journal article" date="2020" name="Microorganisms">
        <title>Osmotic Adaptation and Compatible Solute Biosynthesis of Phototrophic Bacteria as Revealed from Genome Analyses.</title>
        <authorList>
            <person name="Imhoff J.F."/>
            <person name="Rahn T."/>
            <person name="Kunzel S."/>
            <person name="Keller A."/>
            <person name="Neulinger S.C."/>
        </authorList>
    </citation>
    <scope>NUCLEOTIDE SEQUENCE</scope>
    <source>
        <strain evidence="1">LMG 28126</strain>
    </source>
</reference>
<accession>A0A934TI87</accession>
<sequence>MATGTELLTRLDARSRAINDALHEMNRIISGGSFDPDTIWPDSNISNVTTHVTALQSYMDALTVGTGVEDAVNTLLAGIPGDGAINNAVKAAVTEVSRVITEATKIKDEIGVSDRIDAFNALNTRTVQGDYAGSPYGLFPAVVDVVNAGTGGSASTEGVGDELEKISAAIAAGDAYTIFVAYGLRSVQFLSLALKTGGGGN</sequence>
<dbReference type="AlphaFoldDB" id="A0A934TI87"/>
<comment type="caution">
    <text evidence="1">The sequence shown here is derived from an EMBL/GenBank/DDBJ whole genome shotgun (WGS) entry which is preliminary data.</text>
</comment>
<protein>
    <submittedName>
        <fullName evidence="1">Uncharacterized protein</fullName>
    </submittedName>
</protein>
<dbReference type="EMBL" id="NHSD01000106">
    <property type="protein sequence ID" value="MBK5926169.1"/>
    <property type="molecule type" value="Genomic_DNA"/>
</dbReference>
<keyword evidence="2" id="KW-1185">Reference proteome</keyword>
<name>A0A934TI87_9RHOB</name>